<dbReference type="InterPro" id="IPR055414">
    <property type="entry name" value="LRR_R13L4/SHOC2-like"/>
</dbReference>
<dbReference type="InterPro" id="IPR038005">
    <property type="entry name" value="RX-like_CC"/>
</dbReference>
<feature type="compositionally biased region" description="Basic residues" evidence="9">
    <location>
        <begin position="499"/>
        <end position="509"/>
    </location>
</feature>
<dbReference type="InterPro" id="IPR003690">
    <property type="entry name" value="MTERF"/>
</dbReference>
<dbReference type="SUPFAM" id="SSF46689">
    <property type="entry name" value="Homeodomain-like"/>
    <property type="match status" value="1"/>
</dbReference>
<dbReference type="Pfam" id="PF02536">
    <property type="entry name" value="mTERF"/>
    <property type="match status" value="2"/>
</dbReference>
<dbReference type="Pfam" id="PF23598">
    <property type="entry name" value="LRR_14"/>
    <property type="match status" value="1"/>
</dbReference>
<feature type="compositionally biased region" description="Polar residues" evidence="9">
    <location>
        <begin position="1354"/>
        <end position="1379"/>
    </location>
</feature>
<dbReference type="PANTHER" id="PTHR21689:SF2">
    <property type="entry name" value="PROTEIN LIN-9 HOMOLOG"/>
    <property type="match status" value="1"/>
</dbReference>
<dbReference type="InterPro" id="IPR042197">
    <property type="entry name" value="Apaf_helical"/>
</dbReference>
<evidence type="ECO:0000256" key="6">
    <source>
        <dbReference type="ARBA" id="ARBA00022821"/>
    </source>
</evidence>
<dbReference type="CDD" id="cd00167">
    <property type="entry name" value="SANT"/>
    <property type="match status" value="1"/>
</dbReference>
<dbReference type="Gene3D" id="1.10.8.430">
    <property type="entry name" value="Helical domain of apoptotic protease-activating factors"/>
    <property type="match status" value="1"/>
</dbReference>
<keyword evidence="3" id="KW-0804">Transcription</keyword>
<keyword evidence="5" id="KW-0547">Nucleotide-binding</keyword>
<feature type="domain" description="SANT" evidence="10">
    <location>
        <begin position="361"/>
        <end position="398"/>
    </location>
</feature>
<dbReference type="Pfam" id="PF06584">
    <property type="entry name" value="DIRP"/>
    <property type="match status" value="1"/>
</dbReference>
<evidence type="ECO:0000313" key="11">
    <source>
        <dbReference type="EMBL" id="KAH7513315.1"/>
    </source>
</evidence>
<dbReference type="InterPro" id="IPR010561">
    <property type="entry name" value="LIN-9/ALY1"/>
</dbReference>
<dbReference type="Pfam" id="PF18052">
    <property type="entry name" value="Rx_N"/>
    <property type="match status" value="1"/>
</dbReference>
<dbReference type="GO" id="GO:0043531">
    <property type="term" value="F:ADP binding"/>
    <property type="evidence" value="ECO:0007669"/>
    <property type="project" value="InterPro"/>
</dbReference>
<dbReference type="GO" id="GO:0006357">
    <property type="term" value="P:regulation of transcription by RNA polymerase II"/>
    <property type="evidence" value="ECO:0007669"/>
    <property type="project" value="TreeGrafter"/>
</dbReference>
<keyword evidence="3" id="KW-0805">Transcription regulation</keyword>
<feature type="region of interest" description="Disordered" evidence="9">
    <location>
        <begin position="499"/>
        <end position="537"/>
    </location>
</feature>
<dbReference type="Gene3D" id="3.40.50.300">
    <property type="entry name" value="P-loop containing nucleotide triphosphate hydrolases"/>
    <property type="match status" value="1"/>
</dbReference>
<keyword evidence="4" id="KW-0677">Repeat</keyword>
<dbReference type="Pfam" id="PF00931">
    <property type="entry name" value="NB-ARC"/>
    <property type="match status" value="1"/>
</dbReference>
<evidence type="ECO:0000313" key="12">
    <source>
        <dbReference type="Proteomes" id="UP000813462"/>
    </source>
</evidence>
<feature type="compositionally biased region" description="Basic residues" evidence="9">
    <location>
        <begin position="813"/>
        <end position="822"/>
    </location>
</feature>
<keyword evidence="3" id="KW-0806">Transcription termination</keyword>
<evidence type="ECO:0000256" key="9">
    <source>
        <dbReference type="SAM" id="MobiDB-lite"/>
    </source>
</evidence>
<evidence type="ECO:0000256" key="2">
    <source>
        <dbReference type="ARBA" id="ARBA00007692"/>
    </source>
</evidence>
<gene>
    <name evidence="11" type="ORF">FEM48_Zijuj12G0187100</name>
</gene>
<comment type="similarity">
    <text evidence="2">Belongs to the mTERF family.</text>
</comment>
<dbReference type="Gene3D" id="1.20.58.1880">
    <property type="match status" value="1"/>
</dbReference>
<keyword evidence="6" id="KW-0611">Plant defense</keyword>
<dbReference type="InterPro" id="IPR009057">
    <property type="entry name" value="Homeodomain-like_sf"/>
</dbReference>
<dbReference type="EMBL" id="JAEACU010000012">
    <property type="protein sequence ID" value="KAH7513315.1"/>
    <property type="molecule type" value="Genomic_DNA"/>
</dbReference>
<dbReference type="GO" id="GO:0005654">
    <property type="term" value="C:nucleoplasm"/>
    <property type="evidence" value="ECO:0007669"/>
    <property type="project" value="TreeGrafter"/>
</dbReference>
<organism evidence="11 12">
    <name type="scientific">Ziziphus jujuba var. spinosa</name>
    <dbReference type="NCBI Taxonomy" id="714518"/>
    <lineage>
        <taxon>Eukaryota</taxon>
        <taxon>Viridiplantae</taxon>
        <taxon>Streptophyta</taxon>
        <taxon>Embryophyta</taxon>
        <taxon>Tracheophyta</taxon>
        <taxon>Spermatophyta</taxon>
        <taxon>Magnoliopsida</taxon>
        <taxon>eudicotyledons</taxon>
        <taxon>Gunneridae</taxon>
        <taxon>Pentapetalae</taxon>
        <taxon>rosids</taxon>
        <taxon>fabids</taxon>
        <taxon>Rosales</taxon>
        <taxon>Rhamnaceae</taxon>
        <taxon>Paliureae</taxon>
        <taxon>Ziziphus</taxon>
    </lineage>
</organism>
<dbReference type="GO" id="GO:0051726">
    <property type="term" value="P:regulation of cell cycle"/>
    <property type="evidence" value="ECO:0007669"/>
    <property type="project" value="TreeGrafter"/>
</dbReference>
<dbReference type="Proteomes" id="UP000813462">
    <property type="component" value="Unassembled WGS sequence"/>
</dbReference>
<evidence type="ECO:0000256" key="8">
    <source>
        <dbReference type="ARBA" id="ARBA00023242"/>
    </source>
</evidence>
<feature type="region of interest" description="Disordered" evidence="9">
    <location>
        <begin position="860"/>
        <end position="894"/>
    </location>
</feature>
<dbReference type="GO" id="GO:0003677">
    <property type="term" value="F:DNA binding"/>
    <property type="evidence" value="ECO:0007669"/>
    <property type="project" value="TreeGrafter"/>
</dbReference>
<accession>A0A978UEX2</accession>
<dbReference type="SUPFAM" id="SSF52540">
    <property type="entry name" value="P-loop containing nucleoside triphosphate hydrolases"/>
    <property type="match status" value="1"/>
</dbReference>
<dbReference type="GO" id="GO:0006952">
    <property type="term" value="P:defense response"/>
    <property type="evidence" value="ECO:0007669"/>
    <property type="project" value="UniProtKB-KW"/>
</dbReference>
<protein>
    <recommendedName>
        <fullName evidence="10">SANT domain-containing protein</fullName>
    </recommendedName>
</protein>
<evidence type="ECO:0000256" key="7">
    <source>
        <dbReference type="ARBA" id="ARBA00022946"/>
    </source>
</evidence>
<dbReference type="InterPro" id="IPR001005">
    <property type="entry name" value="SANT/Myb"/>
</dbReference>
<dbReference type="Gene3D" id="1.25.70.10">
    <property type="entry name" value="Transcription termination factor 3, mitochondrial"/>
    <property type="match status" value="1"/>
</dbReference>
<dbReference type="SMART" id="SM00717">
    <property type="entry name" value="SANT"/>
    <property type="match status" value="1"/>
</dbReference>
<evidence type="ECO:0000256" key="5">
    <source>
        <dbReference type="ARBA" id="ARBA00022741"/>
    </source>
</evidence>
<dbReference type="SUPFAM" id="SSF52058">
    <property type="entry name" value="L domain-like"/>
    <property type="match status" value="1"/>
</dbReference>
<feature type="compositionally biased region" description="Basic and acidic residues" evidence="9">
    <location>
        <begin position="516"/>
        <end position="525"/>
    </location>
</feature>
<dbReference type="PRINTS" id="PR00364">
    <property type="entry name" value="DISEASERSIST"/>
</dbReference>
<dbReference type="InterPro" id="IPR038538">
    <property type="entry name" value="MTERF_sf"/>
</dbReference>
<evidence type="ECO:0000256" key="1">
    <source>
        <dbReference type="ARBA" id="ARBA00004123"/>
    </source>
</evidence>
<keyword evidence="8" id="KW-0539">Nucleus</keyword>
<dbReference type="SMART" id="SM01135">
    <property type="entry name" value="DIRP"/>
    <property type="match status" value="1"/>
</dbReference>
<dbReference type="GO" id="GO:0006353">
    <property type="term" value="P:DNA-templated transcription termination"/>
    <property type="evidence" value="ECO:0007669"/>
    <property type="project" value="UniProtKB-KW"/>
</dbReference>
<name>A0A978UEX2_ZIZJJ</name>
<dbReference type="Gene3D" id="3.80.10.10">
    <property type="entry name" value="Ribonuclease Inhibitor"/>
    <property type="match status" value="1"/>
</dbReference>
<dbReference type="InterPro" id="IPR002182">
    <property type="entry name" value="NB-ARC"/>
</dbReference>
<feature type="compositionally biased region" description="Polar residues" evidence="9">
    <location>
        <begin position="476"/>
        <end position="485"/>
    </location>
</feature>
<dbReference type="PANTHER" id="PTHR21689">
    <property type="entry name" value="LIN-9"/>
    <property type="match status" value="1"/>
</dbReference>
<proteinExistence type="inferred from homology"/>
<dbReference type="InterPro" id="IPR017884">
    <property type="entry name" value="SANT_dom"/>
</dbReference>
<evidence type="ECO:0000256" key="4">
    <source>
        <dbReference type="ARBA" id="ARBA00022737"/>
    </source>
</evidence>
<dbReference type="PROSITE" id="PS51293">
    <property type="entry name" value="SANT"/>
    <property type="match status" value="1"/>
</dbReference>
<evidence type="ECO:0000256" key="3">
    <source>
        <dbReference type="ARBA" id="ARBA00022472"/>
    </source>
</evidence>
<dbReference type="GO" id="GO:0051707">
    <property type="term" value="P:response to other organism"/>
    <property type="evidence" value="ECO:0007669"/>
    <property type="project" value="UniProtKB-ARBA"/>
</dbReference>
<dbReference type="FunFam" id="3.40.50.300:FF:001091">
    <property type="entry name" value="Probable disease resistance protein At1g61300"/>
    <property type="match status" value="1"/>
</dbReference>
<dbReference type="CDD" id="cd14798">
    <property type="entry name" value="RX-CC_like"/>
    <property type="match status" value="1"/>
</dbReference>
<dbReference type="Gene3D" id="1.20.5.4130">
    <property type="match status" value="1"/>
</dbReference>
<reference evidence="11" key="1">
    <citation type="journal article" date="2021" name="Front. Plant Sci.">
        <title>Chromosome-Scale Genome Assembly for Chinese Sour Jujube and Insights Into Its Genome Evolution and Domestication Signature.</title>
        <authorList>
            <person name="Shen L.-Y."/>
            <person name="Luo H."/>
            <person name="Wang X.-L."/>
            <person name="Wang X.-M."/>
            <person name="Qiu X.-J."/>
            <person name="Liu H."/>
            <person name="Zhou S.-S."/>
            <person name="Jia K.-H."/>
            <person name="Nie S."/>
            <person name="Bao Y.-T."/>
            <person name="Zhang R.-G."/>
            <person name="Yun Q.-Z."/>
            <person name="Chai Y.-H."/>
            <person name="Lu J.-Y."/>
            <person name="Li Y."/>
            <person name="Zhao S.-W."/>
            <person name="Mao J.-F."/>
            <person name="Jia S.-G."/>
            <person name="Mao Y.-M."/>
        </authorList>
    </citation>
    <scope>NUCLEOTIDE SEQUENCE</scope>
    <source>
        <strain evidence="11">AT0</strain>
        <tissue evidence="11">Leaf</tissue>
    </source>
</reference>
<comment type="caution">
    <text evidence="11">The sequence shown here is derived from an EMBL/GenBank/DDBJ whole genome shotgun (WGS) entry which is preliminary data.</text>
</comment>
<dbReference type="InterPro" id="IPR041118">
    <property type="entry name" value="Rx_N"/>
</dbReference>
<comment type="subcellular location">
    <subcellularLocation>
        <location evidence="1">Nucleus</location>
    </subcellularLocation>
</comment>
<dbReference type="GO" id="GO:0017053">
    <property type="term" value="C:transcription repressor complex"/>
    <property type="evidence" value="ECO:0007669"/>
    <property type="project" value="InterPro"/>
</dbReference>
<dbReference type="InterPro" id="IPR027417">
    <property type="entry name" value="P-loop_NTPase"/>
</dbReference>
<keyword evidence="7" id="KW-0809">Transit peptide</keyword>
<dbReference type="Pfam" id="PF00249">
    <property type="entry name" value="Myb_DNA-binding"/>
    <property type="match status" value="1"/>
</dbReference>
<dbReference type="FunFam" id="1.25.70.10:FF:000001">
    <property type="entry name" value="Mitochondrial transcription termination factor-like"/>
    <property type="match status" value="1"/>
</dbReference>
<dbReference type="InterPro" id="IPR033471">
    <property type="entry name" value="DIRP"/>
</dbReference>
<feature type="region of interest" description="Disordered" evidence="9">
    <location>
        <begin position="811"/>
        <end position="833"/>
    </location>
</feature>
<sequence>MDTEKSILAKLHFLQAKGLSKFDITKLVSGYPHILRRSLTNMIIPSYDFFKNLFQSDEKVFMAIKRFLGILTLDIEQYLASNFDILQHHGVPKSNIVTLIRNHPRALLKNPDMFRKIVEQVKEMGFDPQRTNFLGAVFATRTMTKSTWEMKVGILKKWGLSEEEVFQAFRRHPGCMVCSEKKIMEIMSFLINKMGFEPSIVAKYLTILTYSLKKRFVPRGSVFRVLLSKGLLKKNCNPSTYLSMHEELFLPRYIFPYGNESSKLLELYKEKLSLSNRKKTEKGCNSVNSELFLEGIDNLRDFADRILRELVMAPSRKSRSVNKRFSYVNEVSSYKTGENANKSRQKVSFDFLLKKRKLSDMLGPQWSEQELERFYEAYRKHGKDWKKVATVVRNRSVEMIEALYTMNRAYLSLPEGTASVVGLIAMMTDHYCVLGGSDSEQESNDGTGASHKPQKRARGQFQSNTSKGLDEHFPDVSQSQSVASSNGCLSLLKKRRSGIMPHAVRKRTPRVPVSYSDKDNRERKTPPSKQNLKHNIDPTGDDVAHEIAMALTEASQKGGSPQGSWISNRKVEGAMPTLYRNGERMSAKPEKTSTKLCYGGVDKGGCELSLGSTEADKRDYDRNESYLMDKEGAEAVEFQQKGKSYHVNKPDVKDSVNDLLDGIKEAGSGTEEQKLSTAKGRSIGKGLRKRSKKALFVRDEDSPFDALKTLADMSLMMPETPTDPEPAVRDKGENFDVAIRSTLKGNHLVLGVEDTAFTSSKLEKAKEGTHHFNAGIQKRKRKSFPFKMYKNEGQTDSHLSDNQKLEAMDRIKKSTSKGKRSSHSSPNLKQGKLVKPLEITSSSTYGKSEETDSILSSIQVPSANQPPTKMRNRWKKQMQKPPSKIDTKTSENVLDDQSKLPASSLHNKELNLEERLSNCLSWYQAQRWSIFEWFYSAIDYPWFAKREFVEYLNHVGLGHVPRLTRVEWGVIRSSLGKPRRFSEHFLKEEKDKLNQYRESVRRHYSELRAGTREGLPTDLARPLSVGQRVIAIHPRTRKIQDGSILTVDHSRCYVQFDRPDLGVEYVMDIDCMPLNPLENLPASFTRQNSAVDRLLENLKEIRINEQLKEGKSDDCVKIASTENQDNICKLSKHSEGYSSSSELEAKVVHGEATKTQKVANSQPSILAQIQAKEDDVQALSELTRALDKKEVVVFELKRLHDELMENQKDGDNSLKDSEPFKKQYAAILLRLNEVSSALLCLRQRNTYQGSSQNMLSKAMGSLNDPGSHSSSCVCSTCRIHEPGSNVAEIVESSRIRAQKMVDIAMQAISSLKMMENGPRRIEEAIDFINKRLSEEDFGMLTCRPCTDSFVASPDQLTAGTSKPSSTRDPPDPASTTSSNKNETKFLSELIAHCIATLLMIQKCTERQFPPADVARVLDSAVTSLQPFCSQNVPVFAEIQKCMGILRNQILALVLIQNPYACKISCKNMSDAVVSFALESLRDLLIHEVNLLPRVKEQVDLLKDDLGFMNSFLKDSEGKQNEHYMVKELISQIRDAAFQAEDVISIYMAHVIKQRRRNLLRKLLHSFGHAAVLHDVASETTRIKNKIDNIYANKSRFGIEAGSHSHLDEEAERLLEQRRRDVEEVDVVGLANDTTTMVDQLTDGRSLGLEVTSIIGMGGLGKTTLARKIYNNSRIKNHFDCCAWVNVSQEYKTRRLLLDMMKCFMSLSDEIFKKSDEELKHTLHDNLKGKKYFVVMDDVWKPEVWDQMKAAFPDESNGSRLLITSREKDVATHSSSTPPYSLPFLDDDASWELFCKKVFRGEKCPSYLKSLGRQLAKSCKGLPLSIVVLGATLDSLSVRSVLSFHLIVWYNRVKYVKWILKHFRFIRVLSLEKVGTYRSIILKGIEKLIFLRYLRISSSDDDDLFIRSIPSSICRLLYLETIHIRGIVEKPLPKSIWMMKQLRHLIVTRRMELSNPWSLTTKLLGDDDHALSNLQVLSNLKVGPTTELLFTKSSLFPNLRKLHLIGYYQYSEISKILASLQGSNNFQNLKTLKLHNLRFGHALDLFPSGLTKITFIGCCLDSDHFKILGKLPNLRILKICFHPTRDELRMLSAMAGEFPQLEAFQIMGWGNIEEWEMEMHSMPNLQRLVIKGCHSLRNLPHQLWSSTHLRLVEVSYISEELKKELKKLKMKDGCNLIIF</sequence>
<dbReference type="SMART" id="SM00733">
    <property type="entry name" value="Mterf"/>
    <property type="match status" value="5"/>
</dbReference>
<feature type="region of interest" description="Disordered" evidence="9">
    <location>
        <begin position="1353"/>
        <end position="1379"/>
    </location>
</feature>
<evidence type="ECO:0000259" key="10">
    <source>
        <dbReference type="PROSITE" id="PS51293"/>
    </source>
</evidence>
<dbReference type="InterPro" id="IPR032675">
    <property type="entry name" value="LRR_dom_sf"/>
</dbReference>
<feature type="region of interest" description="Disordered" evidence="9">
    <location>
        <begin position="437"/>
        <end position="485"/>
    </location>
</feature>